<proteinExistence type="predicted"/>
<dbReference type="AlphaFoldDB" id="A0A1J8Q744"/>
<gene>
    <name evidence="1" type="ORF">AZE42_11204</name>
</gene>
<evidence type="ECO:0000313" key="2">
    <source>
        <dbReference type="Proteomes" id="UP000183567"/>
    </source>
</evidence>
<sequence>MPDGPVDLPRLRLSGFQKKQNQWWRWSKEVIPSLITPYLTYIWQSVSLQCAPDLHSSLGDNSLCDVVGPKKISSTQEKRTKQTKQS</sequence>
<name>A0A1J8Q744_9AGAM</name>
<dbReference type="Proteomes" id="UP000183567">
    <property type="component" value="Unassembled WGS sequence"/>
</dbReference>
<organism evidence="1 2">
    <name type="scientific">Rhizopogon vesiculosus</name>
    <dbReference type="NCBI Taxonomy" id="180088"/>
    <lineage>
        <taxon>Eukaryota</taxon>
        <taxon>Fungi</taxon>
        <taxon>Dikarya</taxon>
        <taxon>Basidiomycota</taxon>
        <taxon>Agaricomycotina</taxon>
        <taxon>Agaricomycetes</taxon>
        <taxon>Agaricomycetidae</taxon>
        <taxon>Boletales</taxon>
        <taxon>Suillineae</taxon>
        <taxon>Rhizopogonaceae</taxon>
        <taxon>Rhizopogon</taxon>
    </lineage>
</organism>
<protein>
    <submittedName>
        <fullName evidence="1">Uncharacterized protein</fullName>
    </submittedName>
</protein>
<accession>A0A1J8Q744</accession>
<dbReference type="OrthoDB" id="3200967at2759"/>
<dbReference type="EMBL" id="LVVM01002893">
    <property type="protein sequence ID" value="OJA15779.1"/>
    <property type="molecule type" value="Genomic_DNA"/>
</dbReference>
<reference evidence="1 2" key="1">
    <citation type="submission" date="2016-03" db="EMBL/GenBank/DDBJ databases">
        <title>Comparative genomics of the ectomycorrhizal sister species Rhizopogon vinicolor and Rhizopogon vesiculosus (Basidiomycota: Boletales) reveals a divergence of the mating type B locus.</title>
        <authorList>
            <person name="Mujic A.B."/>
            <person name="Kuo A."/>
            <person name="Tritt A."/>
            <person name="Lipzen A."/>
            <person name="Chen C."/>
            <person name="Johnson J."/>
            <person name="Sharma A."/>
            <person name="Barry K."/>
            <person name="Grigoriev I.V."/>
            <person name="Spatafora J.W."/>
        </authorList>
    </citation>
    <scope>NUCLEOTIDE SEQUENCE [LARGE SCALE GENOMIC DNA]</scope>
    <source>
        <strain evidence="1 2">AM-OR11-056</strain>
    </source>
</reference>
<evidence type="ECO:0000313" key="1">
    <source>
        <dbReference type="EMBL" id="OJA15779.1"/>
    </source>
</evidence>
<comment type="caution">
    <text evidence="1">The sequence shown here is derived from an EMBL/GenBank/DDBJ whole genome shotgun (WGS) entry which is preliminary data.</text>
</comment>
<keyword evidence="2" id="KW-1185">Reference proteome</keyword>